<accession>A0A8W8KHM1</accession>
<dbReference type="AlphaFoldDB" id="A0A8W8KHM1"/>
<comment type="subunit">
    <text evidence="7">Component of the Mediator complex.</text>
</comment>
<comment type="function">
    <text evidence="7">Component of the Mediator complex, a coactivator involved in the regulated transcription of nearly all RNA polymerase II-dependent genes. Mediator functions as a bridge to convey information from gene-specific regulatory proteins to the basal RNA polymerase II transcription machinery. Mediator is recruited to promoters by direct interactions with regulatory proteins and serves as a scaffold for the assembly of a functional preinitiation complex with RNA polymerase II and the general transcription factors.</text>
</comment>
<dbReference type="FunFam" id="1.10.10.1340:FF:000001">
    <property type="entry name" value="Mediator of RNA polymerase II transcription subunit 31"/>
    <property type="match status" value="1"/>
</dbReference>
<evidence type="ECO:0000256" key="3">
    <source>
        <dbReference type="ARBA" id="ARBA00023015"/>
    </source>
</evidence>
<dbReference type="EnsemblMetazoa" id="G23925.1">
    <property type="protein sequence ID" value="G23925.1:cds"/>
    <property type="gene ID" value="G23925"/>
</dbReference>
<evidence type="ECO:0000313" key="8">
    <source>
        <dbReference type="EnsemblMetazoa" id="G23925.2:cds"/>
    </source>
</evidence>
<dbReference type="Proteomes" id="UP000005408">
    <property type="component" value="Unassembled WGS sequence"/>
</dbReference>
<dbReference type="Gene3D" id="1.10.10.1340">
    <property type="entry name" value="Mediator of RNA polymerase II, submodule Med31 (Soh1)"/>
    <property type="match status" value="1"/>
</dbReference>
<protein>
    <recommendedName>
        <fullName evidence="7">Mediator of RNA polymerase II transcription subunit 31</fullName>
    </recommendedName>
</protein>
<sequence length="140" mass="17004">MASIRQSAVPGSQESEEQQRIRFQTELEFVQCLANPNYLNFLAQRGYFKDPTFVNYLKYLQYWKEPKYAKYLKYPQCLFFLELLQYEHFRKELVNSQCAKFIDDQQLLHWQHYQRKRLTLLQEEMASQRALQQPPKEKPG</sequence>
<keyword evidence="5 7" id="KW-0804">Transcription</keyword>
<keyword evidence="9" id="KW-1185">Reference proteome</keyword>
<evidence type="ECO:0000256" key="6">
    <source>
        <dbReference type="ARBA" id="ARBA00023242"/>
    </source>
</evidence>
<dbReference type="OrthoDB" id="10257739at2759"/>
<evidence type="ECO:0000256" key="2">
    <source>
        <dbReference type="ARBA" id="ARBA00006378"/>
    </source>
</evidence>
<evidence type="ECO:0000256" key="5">
    <source>
        <dbReference type="ARBA" id="ARBA00023163"/>
    </source>
</evidence>
<dbReference type="GO" id="GO:0006355">
    <property type="term" value="P:regulation of DNA-templated transcription"/>
    <property type="evidence" value="ECO:0007669"/>
    <property type="project" value="InterPro"/>
</dbReference>
<evidence type="ECO:0000256" key="4">
    <source>
        <dbReference type="ARBA" id="ARBA00023159"/>
    </source>
</evidence>
<comment type="subcellular location">
    <subcellularLocation>
        <location evidence="1 7">Nucleus</location>
    </subcellularLocation>
</comment>
<dbReference type="OMA" id="QGILNQP"/>
<dbReference type="InterPro" id="IPR008831">
    <property type="entry name" value="Mediator_Med31"/>
</dbReference>
<organism evidence="8 9">
    <name type="scientific">Magallana gigas</name>
    <name type="common">Pacific oyster</name>
    <name type="synonym">Crassostrea gigas</name>
    <dbReference type="NCBI Taxonomy" id="29159"/>
    <lineage>
        <taxon>Eukaryota</taxon>
        <taxon>Metazoa</taxon>
        <taxon>Spiralia</taxon>
        <taxon>Lophotrochozoa</taxon>
        <taxon>Mollusca</taxon>
        <taxon>Bivalvia</taxon>
        <taxon>Autobranchia</taxon>
        <taxon>Pteriomorphia</taxon>
        <taxon>Ostreida</taxon>
        <taxon>Ostreoidea</taxon>
        <taxon>Ostreidae</taxon>
        <taxon>Magallana</taxon>
    </lineage>
</organism>
<comment type="similarity">
    <text evidence="2 7">Belongs to the Mediator complex subunit 31 family.</text>
</comment>
<keyword evidence="4 7" id="KW-0010">Activator</keyword>
<reference evidence="8" key="1">
    <citation type="submission" date="2022-08" db="UniProtKB">
        <authorList>
            <consortium name="EnsemblMetazoa"/>
        </authorList>
    </citation>
    <scope>IDENTIFICATION</scope>
    <source>
        <strain evidence="8">05x7-T-G4-1.051#20</strain>
    </source>
</reference>
<dbReference type="EnsemblMetazoa" id="G23925.2">
    <property type="protein sequence ID" value="G23925.2:cds"/>
    <property type="gene ID" value="G23925"/>
</dbReference>
<evidence type="ECO:0000256" key="1">
    <source>
        <dbReference type="ARBA" id="ARBA00004123"/>
    </source>
</evidence>
<evidence type="ECO:0000256" key="7">
    <source>
        <dbReference type="RuleBase" id="RU364129"/>
    </source>
</evidence>
<keyword evidence="3 7" id="KW-0805">Transcription regulation</keyword>
<dbReference type="GO" id="GO:0016592">
    <property type="term" value="C:mediator complex"/>
    <property type="evidence" value="ECO:0007669"/>
    <property type="project" value="InterPro"/>
</dbReference>
<name>A0A8W8KHM1_MAGGI</name>
<proteinExistence type="inferred from homology"/>
<keyword evidence="6 7" id="KW-0539">Nucleus</keyword>
<dbReference type="PANTHER" id="PTHR13186">
    <property type="entry name" value="MEDIATOR OF RNA POLYMERASE II TRANSCRIPTION SUBUNIT 31"/>
    <property type="match status" value="1"/>
</dbReference>
<dbReference type="GO" id="GO:0003712">
    <property type="term" value="F:transcription coregulator activity"/>
    <property type="evidence" value="ECO:0007669"/>
    <property type="project" value="InterPro"/>
</dbReference>
<evidence type="ECO:0000313" key="9">
    <source>
        <dbReference type="Proteomes" id="UP000005408"/>
    </source>
</evidence>
<dbReference type="InterPro" id="IPR038089">
    <property type="entry name" value="Med31_sf"/>
</dbReference>
<dbReference type="Pfam" id="PF05669">
    <property type="entry name" value="Med31"/>
    <property type="match status" value="1"/>
</dbReference>